<protein>
    <submittedName>
        <fullName evidence="1">Uncharacterized protein</fullName>
    </submittedName>
</protein>
<keyword evidence="2" id="KW-1185">Reference proteome</keyword>
<reference evidence="2" key="1">
    <citation type="submission" date="2016-10" db="EMBL/GenBank/DDBJ databases">
        <authorList>
            <person name="Varghese N."/>
            <person name="Submissions S."/>
        </authorList>
    </citation>
    <scope>NUCLEOTIDE SEQUENCE [LARGE SCALE GENOMIC DNA]</scope>
    <source>
        <strain evidence="2">DSM 44208</strain>
    </source>
</reference>
<gene>
    <name evidence="1" type="ORF">SAMN05660464_0610</name>
</gene>
<dbReference type="OrthoDB" id="5194823at2"/>
<name>A0A1I5JAV6_9ACTN</name>
<dbReference type="STRING" id="1523247.SAMN05660464_0610"/>
<evidence type="ECO:0000313" key="2">
    <source>
        <dbReference type="Proteomes" id="UP000198857"/>
    </source>
</evidence>
<sequence length="135" mass="14365">MSEQDDAARAGQAQGNLVSRSVEEFVTQLRGFTDRARGLASGAVPSGLSLPRLPSPPGAMSAAQVGAIASQVRGQRQLVAGLIGQLQAFDEQLAVFERVLEPIEEWSRTWARLEQSFGDVLRRPPTDPSPPAGTA</sequence>
<dbReference type="AlphaFoldDB" id="A0A1I5JAV6"/>
<dbReference type="Proteomes" id="UP000198857">
    <property type="component" value="Unassembled WGS sequence"/>
</dbReference>
<accession>A0A1I5JAV6</accession>
<dbReference type="RefSeq" id="WP_091106677.1">
    <property type="nucleotide sequence ID" value="NZ_FOWQ01000001.1"/>
</dbReference>
<dbReference type="EMBL" id="FOWQ01000001">
    <property type="protein sequence ID" value="SFO69958.1"/>
    <property type="molecule type" value="Genomic_DNA"/>
</dbReference>
<organism evidence="1 2">
    <name type="scientific">Geodermatophilus dictyosporus</name>
    <dbReference type="NCBI Taxonomy" id="1523247"/>
    <lineage>
        <taxon>Bacteria</taxon>
        <taxon>Bacillati</taxon>
        <taxon>Actinomycetota</taxon>
        <taxon>Actinomycetes</taxon>
        <taxon>Geodermatophilales</taxon>
        <taxon>Geodermatophilaceae</taxon>
        <taxon>Geodermatophilus</taxon>
    </lineage>
</organism>
<proteinExistence type="predicted"/>
<evidence type="ECO:0000313" key="1">
    <source>
        <dbReference type="EMBL" id="SFO69958.1"/>
    </source>
</evidence>